<feature type="region of interest" description="Disordered" evidence="1">
    <location>
        <begin position="120"/>
        <end position="170"/>
    </location>
</feature>
<keyword evidence="3" id="KW-1185">Reference proteome</keyword>
<comment type="caution">
    <text evidence="2">The sequence shown here is derived from an EMBL/GenBank/DDBJ whole genome shotgun (WGS) entry which is preliminary data.</text>
</comment>
<gene>
    <name evidence="2" type="ORF">CCAP1982_LOCUS14270</name>
</gene>
<proteinExistence type="predicted"/>
<name>A0A811V2W7_CERCA</name>
<protein>
    <submittedName>
        <fullName evidence="2">(Mediterranean fruit fly) hypothetical protein</fullName>
    </submittedName>
</protein>
<reference evidence="2" key="1">
    <citation type="submission" date="2020-11" db="EMBL/GenBank/DDBJ databases">
        <authorList>
            <person name="Whitehead M."/>
        </authorList>
    </citation>
    <scope>NUCLEOTIDE SEQUENCE</scope>
    <source>
        <strain evidence="2">EGII</strain>
    </source>
</reference>
<evidence type="ECO:0000313" key="3">
    <source>
        <dbReference type="Proteomes" id="UP000606786"/>
    </source>
</evidence>
<sequence length="170" mass="18726">MPVETNPSAWLPLLGRKIVVIRTSPCDQPGIENVFCHLVSNPQPANSSFLSVKEYAIERVTETHFHQACLLQNNTDNNPMRITPVFGAPIVSDPNQNHFHSKSLKRVKAYTDWRSASKILDKPNVGTDGTDAPSKNHSQFGQGKGNDKPSPPVLTRKSASKRLSSAEKTL</sequence>
<organism evidence="2 3">
    <name type="scientific">Ceratitis capitata</name>
    <name type="common">Mediterranean fruit fly</name>
    <name type="synonym">Tephritis capitata</name>
    <dbReference type="NCBI Taxonomy" id="7213"/>
    <lineage>
        <taxon>Eukaryota</taxon>
        <taxon>Metazoa</taxon>
        <taxon>Ecdysozoa</taxon>
        <taxon>Arthropoda</taxon>
        <taxon>Hexapoda</taxon>
        <taxon>Insecta</taxon>
        <taxon>Pterygota</taxon>
        <taxon>Neoptera</taxon>
        <taxon>Endopterygota</taxon>
        <taxon>Diptera</taxon>
        <taxon>Brachycera</taxon>
        <taxon>Muscomorpha</taxon>
        <taxon>Tephritoidea</taxon>
        <taxon>Tephritidae</taxon>
        <taxon>Ceratitis</taxon>
        <taxon>Ceratitis</taxon>
    </lineage>
</organism>
<dbReference type="EMBL" id="CAJHJT010000034">
    <property type="protein sequence ID" value="CAD7005932.1"/>
    <property type="molecule type" value="Genomic_DNA"/>
</dbReference>
<accession>A0A811V2W7</accession>
<dbReference type="Proteomes" id="UP000606786">
    <property type="component" value="Unassembled WGS sequence"/>
</dbReference>
<feature type="compositionally biased region" description="Polar residues" evidence="1">
    <location>
        <begin position="161"/>
        <end position="170"/>
    </location>
</feature>
<evidence type="ECO:0000256" key="1">
    <source>
        <dbReference type="SAM" id="MobiDB-lite"/>
    </source>
</evidence>
<evidence type="ECO:0000313" key="2">
    <source>
        <dbReference type="EMBL" id="CAD7005932.1"/>
    </source>
</evidence>
<dbReference type="AlphaFoldDB" id="A0A811V2W7"/>